<dbReference type="PANTHER" id="PTHR45964">
    <property type="entry name" value="WSCD FAMILY MEMBER CG9164"/>
    <property type="match status" value="1"/>
</dbReference>
<proteinExistence type="inferred from homology"/>
<evidence type="ECO:0000259" key="2">
    <source>
        <dbReference type="Pfam" id="PF00685"/>
    </source>
</evidence>
<evidence type="ECO:0000256" key="1">
    <source>
        <dbReference type="ARBA" id="ARBA00010236"/>
    </source>
</evidence>
<dbReference type="Gene3D" id="3.40.50.300">
    <property type="entry name" value="P-loop containing nucleotide triphosphate hydrolases"/>
    <property type="match status" value="1"/>
</dbReference>
<sequence>MASVRRLLLAVILGASFCISLVGYCRDGSIPLLDLSTRGSLGAVQVTYHLPTTPKPSLLCNCSKSSDASSASDAVDKFVSQETAVENLIPLSQLKEKIDFSRHDGLSSLDHRALNRYYLCAPSARSGLSAEKTTGSIKCKKRRFLDRSSPLVALASSPGSGNTWLRLLLEQAAGVFTGSIYCDHSLKTHFPGEHIVSGNVLVVKTHRCDTRELPEDIQEGTGVKMFDRAVVLVRNPFDALVSEANRRWNSRKNVDSHVGLANEKTFIGNSNWDWYVETKSNSWGYLLHTWLSHAHFPVHVVQYEKLVNNTRQELRKVLEFLEVSHDNQTLDCAVNSGNHGNFKRTKHLNFNPFSDANKAVVNHVLRQVTPILARHGILYKSL</sequence>
<organism evidence="3 4">
    <name type="scientific">Geodia barretti</name>
    <name type="common">Barrett's horny sponge</name>
    <dbReference type="NCBI Taxonomy" id="519541"/>
    <lineage>
        <taxon>Eukaryota</taxon>
        <taxon>Metazoa</taxon>
        <taxon>Porifera</taxon>
        <taxon>Demospongiae</taxon>
        <taxon>Heteroscleromorpha</taxon>
        <taxon>Tetractinellida</taxon>
        <taxon>Astrophorina</taxon>
        <taxon>Geodiidae</taxon>
        <taxon>Geodia</taxon>
    </lineage>
</organism>
<accession>A0AA35S6U2</accession>
<reference evidence="3" key="1">
    <citation type="submission" date="2023-03" db="EMBL/GenBank/DDBJ databases">
        <authorList>
            <person name="Steffen K."/>
            <person name="Cardenas P."/>
        </authorList>
    </citation>
    <scope>NUCLEOTIDE SEQUENCE</scope>
</reference>
<dbReference type="SUPFAM" id="SSF52540">
    <property type="entry name" value="P-loop containing nucleoside triphosphate hydrolases"/>
    <property type="match status" value="1"/>
</dbReference>
<dbReference type="EMBL" id="CASHTH010001989">
    <property type="protein sequence ID" value="CAI8023001.1"/>
    <property type="molecule type" value="Genomic_DNA"/>
</dbReference>
<gene>
    <name evidence="3" type="ORF">GBAR_LOCUS13475</name>
</gene>
<dbReference type="Pfam" id="PF00685">
    <property type="entry name" value="Sulfotransfer_1"/>
    <property type="match status" value="1"/>
</dbReference>
<dbReference type="AlphaFoldDB" id="A0AA35S6U2"/>
<protein>
    <submittedName>
        <fullName evidence="3">WSCD family member GA21586</fullName>
    </submittedName>
</protein>
<dbReference type="InterPro" id="IPR051589">
    <property type="entry name" value="Sialate-O-sulfotransferase"/>
</dbReference>
<dbReference type="Proteomes" id="UP001174909">
    <property type="component" value="Unassembled WGS sequence"/>
</dbReference>
<name>A0AA35S6U2_GEOBA</name>
<dbReference type="InterPro" id="IPR000863">
    <property type="entry name" value="Sulfotransferase_dom"/>
</dbReference>
<feature type="domain" description="Sulfotransferase" evidence="2">
    <location>
        <begin position="228"/>
        <end position="349"/>
    </location>
</feature>
<comment type="similarity">
    <text evidence="1">Belongs to the WSCD family.</text>
</comment>
<dbReference type="InterPro" id="IPR027417">
    <property type="entry name" value="P-loop_NTPase"/>
</dbReference>
<dbReference type="GO" id="GO:0008146">
    <property type="term" value="F:sulfotransferase activity"/>
    <property type="evidence" value="ECO:0007669"/>
    <property type="project" value="InterPro"/>
</dbReference>
<comment type="caution">
    <text evidence="3">The sequence shown here is derived from an EMBL/GenBank/DDBJ whole genome shotgun (WGS) entry which is preliminary data.</text>
</comment>
<keyword evidence="4" id="KW-1185">Reference proteome</keyword>
<evidence type="ECO:0000313" key="4">
    <source>
        <dbReference type="Proteomes" id="UP001174909"/>
    </source>
</evidence>
<dbReference type="PANTHER" id="PTHR45964:SF5">
    <property type="entry name" value="WSCD FAMILY MEMBER CG9164"/>
    <property type="match status" value="1"/>
</dbReference>
<evidence type="ECO:0000313" key="3">
    <source>
        <dbReference type="EMBL" id="CAI8023001.1"/>
    </source>
</evidence>